<feature type="domain" description="AAA+ ATPase" evidence="6">
    <location>
        <begin position="432"/>
        <end position="568"/>
    </location>
</feature>
<feature type="compositionally biased region" description="Low complexity" evidence="5">
    <location>
        <begin position="1"/>
        <end position="13"/>
    </location>
</feature>
<dbReference type="Pfam" id="PF09336">
    <property type="entry name" value="Vps4_C"/>
    <property type="match status" value="1"/>
</dbReference>
<dbReference type="InterPro" id="IPR003960">
    <property type="entry name" value="ATPase_AAA_CS"/>
</dbReference>
<dbReference type="InterPro" id="IPR027417">
    <property type="entry name" value="P-loop_NTPase"/>
</dbReference>
<dbReference type="EMBL" id="LR746271">
    <property type="protein sequence ID" value="CAA7400583.1"/>
    <property type="molecule type" value="Genomic_DNA"/>
</dbReference>
<feature type="compositionally biased region" description="Polar residues" evidence="5">
    <location>
        <begin position="292"/>
        <end position="305"/>
    </location>
</feature>
<reference evidence="7" key="1">
    <citation type="submission" date="2020-02" db="EMBL/GenBank/DDBJ databases">
        <authorList>
            <person name="Scholz U."/>
            <person name="Mascher M."/>
            <person name="Fiebig A."/>
        </authorList>
    </citation>
    <scope>NUCLEOTIDE SEQUENCE</scope>
</reference>
<evidence type="ECO:0000259" key="6">
    <source>
        <dbReference type="SMART" id="SM00382"/>
    </source>
</evidence>
<proteinExistence type="inferred from homology"/>
<feature type="region of interest" description="Disordered" evidence="5">
    <location>
        <begin position="1"/>
        <end position="24"/>
    </location>
</feature>
<dbReference type="InterPro" id="IPR056224">
    <property type="entry name" value="FIGL1_N"/>
</dbReference>
<dbReference type="FunFam" id="1.10.8.60:FF:000022">
    <property type="entry name" value="Fidgetin like 1"/>
    <property type="match status" value="1"/>
</dbReference>
<evidence type="ECO:0000256" key="1">
    <source>
        <dbReference type="ARBA" id="ARBA00006914"/>
    </source>
</evidence>
<dbReference type="Pfam" id="PF24347">
    <property type="entry name" value="FIGL1_N"/>
    <property type="match status" value="1"/>
</dbReference>
<dbReference type="InterPro" id="IPR003593">
    <property type="entry name" value="AAA+_ATPase"/>
</dbReference>
<evidence type="ECO:0000313" key="8">
    <source>
        <dbReference type="Proteomes" id="UP000663760"/>
    </source>
</evidence>
<dbReference type="GO" id="GO:0016887">
    <property type="term" value="F:ATP hydrolysis activity"/>
    <property type="evidence" value="ECO:0007669"/>
    <property type="project" value="InterPro"/>
</dbReference>
<dbReference type="PANTHER" id="PTHR23074">
    <property type="entry name" value="AAA DOMAIN-CONTAINING"/>
    <property type="match status" value="1"/>
</dbReference>
<dbReference type="InterPro" id="IPR015415">
    <property type="entry name" value="Spast_Vps4_C"/>
</dbReference>
<dbReference type="FunFam" id="3.40.50.300:FF:000093">
    <property type="entry name" value="Fidgetin-like 1"/>
    <property type="match status" value="1"/>
</dbReference>
<keyword evidence="3 4" id="KW-0067">ATP-binding</keyword>
<feature type="region of interest" description="Disordered" evidence="5">
    <location>
        <begin position="246"/>
        <end position="266"/>
    </location>
</feature>
<dbReference type="InterPro" id="IPR003959">
    <property type="entry name" value="ATPase_AAA_core"/>
</dbReference>
<evidence type="ECO:0000256" key="5">
    <source>
        <dbReference type="SAM" id="MobiDB-lite"/>
    </source>
</evidence>
<accession>A0A7I8KRX9</accession>
<dbReference type="PROSITE" id="PS00674">
    <property type="entry name" value="AAA"/>
    <property type="match status" value="1"/>
</dbReference>
<dbReference type="Pfam" id="PF17862">
    <property type="entry name" value="AAA_lid_3"/>
    <property type="match status" value="1"/>
</dbReference>
<evidence type="ECO:0000256" key="2">
    <source>
        <dbReference type="ARBA" id="ARBA00022741"/>
    </source>
</evidence>
<dbReference type="Proteomes" id="UP000663760">
    <property type="component" value="Chromosome 8"/>
</dbReference>
<feature type="region of interest" description="Disordered" evidence="5">
    <location>
        <begin position="285"/>
        <end position="305"/>
    </location>
</feature>
<dbReference type="Pfam" id="PF00004">
    <property type="entry name" value="AAA"/>
    <property type="match status" value="1"/>
</dbReference>
<dbReference type="Gene3D" id="1.10.8.60">
    <property type="match status" value="1"/>
</dbReference>
<dbReference type="InterPro" id="IPR041569">
    <property type="entry name" value="AAA_lid_3"/>
</dbReference>
<gene>
    <name evidence="7" type="ORF">SI8410_08011261</name>
</gene>
<comment type="similarity">
    <text evidence="1 4">Belongs to the AAA ATPase family.</text>
</comment>
<dbReference type="AlphaFoldDB" id="A0A7I8KRX9"/>
<sequence>MEKGSSSSSRASPPGGGEGGRSWRKEADNNLRRLHSLIFAADVALERGDCASAQTLGLRLLGFLDSRTETAVDAAFIAPIRADVCSKIDAARRSLAPESDRQAFEQASKDEGRIFTRRRDIGIDKVIQSKYFSHFLKKAGDCSVDNGPLASQLGRENEKLGGRFSKVLTQSKLTSLYVKNVSTPTGASYNKMLHSESGDSGPCHLVENVKMVLSKSSGAPEVLQVDDEERPRNITLKSKRRHVEFTSPVCGNGKSPSSNDEAHVEGSASGFVTARKKLEMDSRQRHGFMGSPSASLPSQIDGNPIGNTRSYGLKYNTVSRRGIRGNFVPPVRSNGGNVASISSRVAGKCDDSLEDSTKKCLEMLCGPDGELPEKLRNLEPRLIEHVSNEIMDRDPNVRWEDIAGLEHAKKCVTEMVIWPLLRPDIFQGCRSPGRGLLLFGPPGTGKTMIGKAIAGEAKATFFYISASSLTSKWIGEGEKLVRALFGVASCRQPAVIFVDEIDSLLSQRKSEGEHESSRRLKTQFLIEMEGFDSGNEQILLIGATNRPQELDEAARRRLTKRLYIPLPSSEARGWIIRNLLEKDGLFKLSEENIASICELTEGYSGSDMKNLVKDASMGPLREALGRGIDITKLQKEDMRPVTLQDFEKALQEVRPSVSVNELGTYEQWNNQFGSLAI</sequence>
<keyword evidence="2 4" id="KW-0547">Nucleotide-binding</keyword>
<name>A0A7I8KRX9_SPIIN</name>
<evidence type="ECO:0000313" key="7">
    <source>
        <dbReference type="EMBL" id="CAA7400583.1"/>
    </source>
</evidence>
<dbReference type="InterPro" id="IPR050304">
    <property type="entry name" value="MT-severing_AAA_ATPase"/>
</dbReference>
<dbReference type="PANTHER" id="PTHR23074:SF17">
    <property type="entry name" value="FIDGETIN-LIKE PROTEIN 1"/>
    <property type="match status" value="1"/>
</dbReference>
<organism evidence="7 8">
    <name type="scientific">Spirodela intermedia</name>
    <name type="common">Intermediate duckweed</name>
    <dbReference type="NCBI Taxonomy" id="51605"/>
    <lineage>
        <taxon>Eukaryota</taxon>
        <taxon>Viridiplantae</taxon>
        <taxon>Streptophyta</taxon>
        <taxon>Embryophyta</taxon>
        <taxon>Tracheophyta</taxon>
        <taxon>Spermatophyta</taxon>
        <taxon>Magnoliopsida</taxon>
        <taxon>Liliopsida</taxon>
        <taxon>Araceae</taxon>
        <taxon>Lemnoideae</taxon>
        <taxon>Spirodela</taxon>
    </lineage>
</organism>
<keyword evidence="8" id="KW-1185">Reference proteome</keyword>
<dbReference type="OrthoDB" id="10251136at2759"/>
<protein>
    <recommendedName>
        <fullName evidence="6">AAA+ ATPase domain-containing protein</fullName>
    </recommendedName>
</protein>
<evidence type="ECO:0000256" key="3">
    <source>
        <dbReference type="ARBA" id="ARBA00022840"/>
    </source>
</evidence>
<dbReference type="SMART" id="SM00382">
    <property type="entry name" value="AAA"/>
    <property type="match status" value="1"/>
</dbReference>
<dbReference type="GO" id="GO:0005524">
    <property type="term" value="F:ATP binding"/>
    <property type="evidence" value="ECO:0007669"/>
    <property type="project" value="UniProtKB-KW"/>
</dbReference>
<dbReference type="SUPFAM" id="SSF52540">
    <property type="entry name" value="P-loop containing nucleoside triphosphate hydrolases"/>
    <property type="match status" value="1"/>
</dbReference>
<evidence type="ECO:0000256" key="4">
    <source>
        <dbReference type="RuleBase" id="RU003651"/>
    </source>
</evidence>
<dbReference type="Gene3D" id="3.40.50.300">
    <property type="entry name" value="P-loop containing nucleotide triphosphate hydrolases"/>
    <property type="match status" value="1"/>
</dbReference>